<organism evidence="1 2">
    <name type="scientific">Paenibacillus eucommiae</name>
    <dbReference type="NCBI Taxonomy" id="1355755"/>
    <lineage>
        <taxon>Bacteria</taxon>
        <taxon>Bacillati</taxon>
        <taxon>Bacillota</taxon>
        <taxon>Bacilli</taxon>
        <taxon>Bacillales</taxon>
        <taxon>Paenibacillaceae</taxon>
        <taxon>Paenibacillus</taxon>
    </lineage>
</organism>
<protein>
    <recommendedName>
        <fullName evidence="3">Paeninodin family lasso peptide</fullName>
    </recommendedName>
</protein>
<dbReference type="Proteomes" id="UP001519287">
    <property type="component" value="Unassembled WGS sequence"/>
</dbReference>
<gene>
    <name evidence="1" type="ORF">J2Z66_003300</name>
</gene>
<reference evidence="1 2" key="1">
    <citation type="submission" date="2021-03" db="EMBL/GenBank/DDBJ databases">
        <title>Genomic Encyclopedia of Type Strains, Phase IV (KMG-IV): sequencing the most valuable type-strain genomes for metagenomic binning, comparative biology and taxonomic classification.</title>
        <authorList>
            <person name="Goeker M."/>
        </authorList>
    </citation>
    <scope>NUCLEOTIDE SEQUENCE [LARGE SCALE GENOMIC DNA]</scope>
    <source>
        <strain evidence="1 2">DSM 26048</strain>
    </source>
</reference>
<dbReference type="InterPro" id="IPR049825">
    <property type="entry name" value="Lasso_PadeA-like"/>
</dbReference>
<evidence type="ECO:0000313" key="1">
    <source>
        <dbReference type="EMBL" id="MBP1991693.1"/>
    </source>
</evidence>
<name>A0ABS4IW03_9BACL</name>
<evidence type="ECO:0008006" key="3">
    <source>
        <dbReference type="Google" id="ProtNLM"/>
    </source>
</evidence>
<proteinExistence type="predicted"/>
<sequence>MTNPTKREWQQPTLEVLTVQMTMGGPNWCNPDANNDGHNNAIKCGAILDPS</sequence>
<dbReference type="EMBL" id="JAGGLB010000010">
    <property type="protein sequence ID" value="MBP1991693.1"/>
    <property type="molecule type" value="Genomic_DNA"/>
</dbReference>
<keyword evidence="2" id="KW-1185">Reference proteome</keyword>
<dbReference type="RefSeq" id="WP_209972434.1">
    <property type="nucleotide sequence ID" value="NZ_JAGGLB010000010.1"/>
</dbReference>
<comment type="caution">
    <text evidence="1">The sequence shown here is derived from an EMBL/GenBank/DDBJ whole genome shotgun (WGS) entry which is preliminary data.</text>
</comment>
<evidence type="ECO:0000313" key="2">
    <source>
        <dbReference type="Proteomes" id="UP001519287"/>
    </source>
</evidence>
<accession>A0ABS4IW03</accession>
<dbReference type="NCBIfam" id="NF033524">
    <property type="entry name" value="lasso_PadeA_fam"/>
    <property type="match status" value="1"/>
</dbReference>